<sequence length="287" mass="29934">MSRVALRLLKPIFSVVSAAVLLGTPAWSAGLQAPGPIGDLTIGGTGAALGTMQKLADEFKKTHPHVTVKVLPSLGSGGGIKALMAGHLTVSVSSRPITAAEKVHGIAAMELARTPFVFATGLKTPATNVTLDELAALYSGKSLHWSDGTQVRPVLRPLVDVDTQVVKDISPALAQALAEAHQRPGKNIAITDTDSADELENIPGAFGTSTLSLIMSENRRLKVLAVGGVNPTIQNASSGKYPYLKSIYLVMPANPSPVAQSFVKFIDSSSGRTVLSQMGNIPVLNTK</sequence>
<protein>
    <submittedName>
        <fullName evidence="4">PstS family phosphate ABC transporter substrate-binding protein</fullName>
    </submittedName>
</protein>
<name>A0ABW0PLI7_9BURK</name>
<dbReference type="EMBL" id="JBHSMS010000072">
    <property type="protein sequence ID" value="MFC5513531.1"/>
    <property type="molecule type" value="Genomic_DNA"/>
</dbReference>
<dbReference type="PANTHER" id="PTHR30570:SF1">
    <property type="entry name" value="PHOSPHATE-BINDING PROTEIN PSTS"/>
    <property type="match status" value="1"/>
</dbReference>
<feature type="domain" description="PBP" evidence="3">
    <location>
        <begin position="37"/>
        <end position="266"/>
    </location>
</feature>
<dbReference type="InterPro" id="IPR050811">
    <property type="entry name" value="Phosphate_ABC_transporter"/>
</dbReference>
<evidence type="ECO:0000259" key="3">
    <source>
        <dbReference type="Pfam" id="PF12849"/>
    </source>
</evidence>
<reference evidence="5" key="1">
    <citation type="journal article" date="2019" name="Int. J. Syst. Evol. Microbiol.">
        <title>The Global Catalogue of Microorganisms (GCM) 10K type strain sequencing project: providing services to taxonomists for standard genome sequencing and annotation.</title>
        <authorList>
            <consortium name="The Broad Institute Genomics Platform"/>
            <consortium name="The Broad Institute Genome Sequencing Center for Infectious Disease"/>
            <person name="Wu L."/>
            <person name="Ma J."/>
        </authorList>
    </citation>
    <scope>NUCLEOTIDE SEQUENCE [LARGE SCALE GENOMIC DNA]</scope>
    <source>
        <strain evidence="5">CCUG 38813</strain>
    </source>
</reference>
<keyword evidence="5" id="KW-1185">Reference proteome</keyword>
<organism evidence="4 5">
    <name type="scientific">Massilia jejuensis</name>
    <dbReference type="NCBI Taxonomy" id="648894"/>
    <lineage>
        <taxon>Bacteria</taxon>
        <taxon>Pseudomonadati</taxon>
        <taxon>Pseudomonadota</taxon>
        <taxon>Betaproteobacteria</taxon>
        <taxon>Burkholderiales</taxon>
        <taxon>Oxalobacteraceae</taxon>
        <taxon>Telluria group</taxon>
        <taxon>Massilia</taxon>
    </lineage>
</organism>
<dbReference type="Gene3D" id="3.40.190.10">
    <property type="entry name" value="Periplasmic binding protein-like II"/>
    <property type="match status" value="2"/>
</dbReference>
<feature type="chain" id="PRO_5046713966" evidence="2">
    <location>
        <begin position="29"/>
        <end position="287"/>
    </location>
</feature>
<dbReference type="Proteomes" id="UP001596031">
    <property type="component" value="Unassembled WGS sequence"/>
</dbReference>
<proteinExistence type="predicted"/>
<keyword evidence="1 2" id="KW-0732">Signal</keyword>
<evidence type="ECO:0000256" key="1">
    <source>
        <dbReference type="ARBA" id="ARBA00022729"/>
    </source>
</evidence>
<dbReference type="SUPFAM" id="SSF53850">
    <property type="entry name" value="Periplasmic binding protein-like II"/>
    <property type="match status" value="1"/>
</dbReference>
<gene>
    <name evidence="4" type="ORF">ACFPOU_20745</name>
</gene>
<dbReference type="PANTHER" id="PTHR30570">
    <property type="entry name" value="PERIPLASMIC PHOSPHATE BINDING COMPONENT OF PHOSPHATE ABC TRANSPORTER"/>
    <property type="match status" value="1"/>
</dbReference>
<dbReference type="InterPro" id="IPR024370">
    <property type="entry name" value="PBP_domain"/>
</dbReference>
<dbReference type="Pfam" id="PF12849">
    <property type="entry name" value="PBP_like_2"/>
    <property type="match status" value="1"/>
</dbReference>
<accession>A0ABW0PLI7</accession>
<evidence type="ECO:0000313" key="4">
    <source>
        <dbReference type="EMBL" id="MFC5513531.1"/>
    </source>
</evidence>
<comment type="caution">
    <text evidence="4">The sequence shown here is derived from an EMBL/GenBank/DDBJ whole genome shotgun (WGS) entry which is preliminary data.</text>
</comment>
<dbReference type="RefSeq" id="WP_379725870.1">
    <property type="nucleotide sequence ID" value="NZ_JBHSMS010000072.1"/>
</dbReference>
<evidence type="ECO:0000256" key="2">
    <source>
        <dbReference type="SAM" id="SignalP"/>
    </source>
</evidence>
<evidence type="ECO:0000313" key="5">
    <source>
        <dbReference type="Proteomes" id="UP001596031"/>
    </source>
</evidence>
<feature type="signal peptide" evidence="2">
    <location>
        <begin position="1"/>
        <end position="28"/>
    </location>
</feature>